<keyword evidence="10" id="KW-1185">Reference proteome</keyword>
<evidence type="ECO:0000256" key="1">
    <source>
        <dbReference type="ARBA" id="ARBA00004651"/>
    </source>
</evidence>
<evidence type="ECO:0000256" key="5">
    <source>
        <dbReference type="ARBA" id="ARBA00022989"/>
    </source>
</evidence>
<dbReference type="Proteomes" id="UP000594463">
    <property type="component" value="Chromosome"/>
</dbReference>
<keyword evidence="3" id="KW-1003">Cell membrane</keyword>
<dbReference type="PANTHER" id="PTHR30193">
    <property type="entry name" value="ABC TRANSPORTER PERMEASE PROTEIN"/>
    <property type="match status" value="1"/>
</dbReference>
<evidence type="ECO:0000256" key="4">
    <source>
        <dbReference type="ARBA" id="ARBA00022692"/>
    </source>
</evidence>
<gene>
    <name evidence="9" type="primary">lacF_8</name>
    <name evidence="9" type="ORF">RT761_02380</name>
</gene>
<proteinExistence type="inferred from homology"/>
<feature type="transmembrane region" description="Helical" evidence="7">
    <location>
        <begin position="75"/>
        <end position="97"/>
    </location>
</feature>
<dbReference type="EMBL" id="CP065383">
    <property type="protein sequence ID" value="QPM69152.1"/>
    <property type="molecule type" value="Genomic_DNA"/>
</dbReference>
<dbReference type="InterPro" id="IPR000515">
    <property type="entry name" value="MetI-like"/>
</dbReference>
<protein>
    <submittedName>
        <fullName evidence="9">Lactose transport system permease protein LacF</fullName>
    </submittedName>
</protein>
<evidence type="ECO:0000256" key="6">
    <source>
        <dbReference type="ARBA" id="ARBA00023136"/>
    </source>
</evidence>
<feature type="transmembrane region" description="Helical" evidence="7">
    <location>
        <begin position="12"/>
        <end position="33"/>
    </location>
</feature>
<feature type="domain" description="ABC transmembrane type-1" evidence="8">
    <location>
        <begin position="71"/>
        <end position="288"/>
    </location>
</feature>
<comment type="similarity">
    <text evidence="7">Belongs to the binding-protein-dependent transport system permease family.</text>
</comment>
<evidence type="ECO:0000313" key="10">
    <source>
        <dbReference type="Proteomes" id="UP000594463"/>
    </source>
</evidence>
<evidence type="ECO:0000259" key="8">
    <source>
        <dbReference type="PROSITE" id="PS50928"/>
    </source>
</evidence>
<evidence type="ECO:0000313" key="9">
    <source>
        <dbReference type="EMBL" id="QPM69152.1"/>
    </source>
</evidence>
<dbReference type="CDD" id="cd06261">
    <property type="entry name" value="TM_PBP2"/>
    <property type="match status" value="1"/>
</dbReference>
<keyword evidence="6 7" id="KW-0472">Membrane</keyword>
<dbReference type="SUPFAM" id="SSF161098">
    <property type="entry name" value="MetI-like"/>
    <property type="match status" value="1"/>
</dbReference>
<dbReference type="PROSITE" id="PS50928">
    <property type="entry name" value="ABC_TM1"/>
    <property type="match status" value="1"/>
</dbReference>
<reference evidence="9 10" key="1">
    <citation type="journal article" date="2021" name="Nat. Commun.">
        <title>Isolation of a member of the candidate phylum Atribacteria reveals a unique cell membrane structure.</title>
        <authorList>
            <person name="Taiki K."/>
            <person name="Nobu M.K."/>
            <person name="Kusada H."/>
            <person name="Meng X.-Y."/>
            <person name="Hosoki N."/>
            <person name="Uematsu K."/>
            <person name="Yoshioka H."/>
            <person name="Kamagata Y."/>
            <person name="Tamaki H."/>
        </authorList>
    </citation>
    <scope>NUCLEOTIDE SEQUENCE [LARGE SCALE GENOMIC DNA]</scope>
    <source>
        <strain evidence="9 10">RT761</strain>
    </source>
</reference>
<evidence type="ECO:0000256" key="2">
    <source>
        <dbReference type="ARBA" id="ARBA00022448"/>
    </source>
</evidence>
<evidence type="ECO:0000256" key="3">
    <source>
        <dbReference type="ARBA" id="ARBA00022475"/>
    </source>
</evidence>
<comment type="subcellular location">
    <subcellularLocation>
        <location evidence="1 7">Cell membrane</location>
        <topology evidence="1 7">Multi-pass membrane protein</topology>
    </subcellularLocation>
</comment>
<dbReference type="PANTHER" id="PTHR30193:SF37">
    <property type="entry name" value="INNER MEMBRANE ABC TRANSPORTER PERMEASE PROTEIN YCJO"/>
    <property type="match status" value="1"/>
</dbReference>
<feature type="transmembrane region" description="Helical" evidence="7">
    <location>
        <begin position="219"/>
        <end position="241"/>
    </location>
</feature>
<dbReference type="KEGG" id="alam:RT761_02380"/>
<dbReference type="InterPro" id="IPR035906">
    <property type="entry name" value="MetI-like_sf"/>
</dbReference>
<accession>A0A7T1F3R4</accession>
<keyword evidence="2 7" id="KW-0813">Transport</keyword>
<sequence length="299" mass="33686">MNSKRVSFWSGPCYFILPALVIYILFMIVPFMGTISLSLTRWDGISFDTIRYIGFQNYREMYTDNVFWLALKNNLFFVVSAVGFQCILGLIVALLLEQKKLFLGNFLRGSYFIPAILSQIIIGLLFETILNPSLGVLDTLLRKIGLEQLTGLGLWLSSSQKALWLLILIEIWYGFGWSMFIFISRLKMIDPQIYEACEIDGANTFQKNIFITIPMLKSVAPVAILFATMWAMKVFTIPYVITKGGPNHGTEVLATWAFSHGISYQHVGYGSAISVILLIFGMVLGILIFKFTGMGQSKA</sequence>
<dbReference type="GO" id="GO:0005886">
    <property type="term" value="C:plasma membrane"/>
    <property type="evidence" value="ECO:0007669"/>
    <property type="project" value="UniProtKB-SubCell"/>
</dbReference>
<feature type="transmembrane region" description="Helical" evidence="7">
    <location>
        <begin position="162"/>
        <end position="183"/>
    </location>
</feature>
<evidence type="ECO:0000256" key="7">
    <source>
        <dbReference type="RuleBase" id="RU363032"/>
    </source>
</evidence>
<dbReference type="Gene3D" id="1.10.3720.10">
    <property type="entry name" value="MetI-like"/>
    <property type="match status" value="1"/>
</dbReference>
<feature type="transmembrane region" description="Helical" evidence="7">
    <location>
        <begin position="267"/>
        <end position="289"/>
    </location>
</feature>
<dbReference type="InterPro" id="IPR051393">
    <property type="entry name" value="ABC_transporter_permease"/>
</dbReference>
<name>A0A7T1F3R4_ATRLM</name>
<dbReference type="Pfam" id="PF00528">
    <property type="entry name" value="BPD_transp_1"/>
    <property type="match status" value="1"/>
</dbReference>
<feature type="transmembrane region" description="Helical" evidence="7">
    <location>
        <begin position="109"/>
        <end position="130"/>
    </location>
</feature>
<dbReference type="GO" id="GO:0055085">
    <property type="term" value="P:transmembrane transport"/>
    <property type="evidence" value="ECO:0007669"/>
    <property type="project" value="InterPro"/>
</dbReference>
<dbReference type="AlphaFoldDB" id="A0A7T1F3R4"/>
<keyword evidence="4 7" id="KW-0812">Transmembrane</keyword>
<organism evidence="9 10">
    <name type="scientific">Atribacter laminatus</name>
    <dbReference type="NCBI Taxonomy" id="2847778"/>
    <lineage>
        <taxon>Bacteria</taxon>
        <taxon>Pseudomonadati</taxon>
        <taxon>Atribacterota</taxon>
        <taxon>Atribacteria</taxon>
        <taxon>Atribacterales</taxon>
        <taxon>Atribacteraceae</taxon>
        <taxon>Atribacter</taxon>
    </lineage>
</organism>
<dbReference type="RefSeq" id="WP_218111633.1">
    <property type="nucleotide sequence ID" value="NZ_CP065383.1"/>
</dbReference>
<keyword evidence="5 7" id="KW-1133">Transmembrane helix</keyword>